<sequence>CSKSEDAVAHLSQTNTALEEQLATSREICAGLRKDLGISREIEQEKSADVRAKGESLQLLEAEKEALAEKMGTLQDRVTKLVSQCERLEAESSDLASAERALREENLALKSNIEDIGKDLEMSQAAFQGEHQHALELQREVELLRQREEEHQAYLPSLREARRCLEEELQASRDSCGKLARQNAEMEAELDTTRRRLERSEEHMKASE</sequence>
<dbReference type="AlphaFoldDB" id="A0A8S1JCA5"/>
<keyword evidence="4" id="KW-1185">Reference proteome</keyword>
<evidence type="ECO:0000313" key="4">
    <source>
        <dbReference type="Proteomes" id="UP000708148"/>
    </source>
</evidence>
<gene>
    <name evidence="3" type="ORF">OSTQU699_LOCUS9971</name>
</gene>
<reference evidence="3" key="1">
    <citation type="submission" date="2020-12" db="EMBL/GenBank/DDBJ databases">
        <authorList>
            <person name="Iha C."/>
        </authorList>
    </citation>
    <scope>NUCLEOTIDE SEQUENCE</scope>
</reference>
<comment type="caution">
    <text evidence="3">The sequence shown here is derived from an EMBL/GenBank/DDBJ whole genome shotgun (WGS) entry which is preliminary data.</text>
</comment>
<feature type="compositionally biased region" description="Basic and acidic residues" evidence="2">
    <location>
        <begin position="191"/>
        <end position="208"/>
    </location>
</feature>
<feature type="non-terminal residue" evidence="3">
    <location>
        <position position="1"/>
    </location>
</feature>
<dbReference type="Proteomes" id="UP000708148">
    <property type="component" value="Unassembled WGS sequence"/>
</dbReference>
<accession>A0A8S1JCA5</accession>
<evidence type="ECO:0000256" key="2">
    <source>
        <dbReference type="SAM" id="MobiDB-lite"/>
    </source>
</evidence>
<keyword evidence="1" id="KW-0175">Coiled coil</keyword>
<name>A0A8S1JCA5_9CHLO</name>
<feature type="non-terminal residue" evidence="3">
    <location>
        <position position="208"/>
    </location>
</feature>
<organism evidence="3 4">
    <name type="scientific">Ostreobium quekettii</name>
    <dbReference type="NCBI Taxonomy" id="121088"/>
    <lineage>
        <taxon>Eukaryota</taxon>
        <taxon>Viridiplantae</taxon>
        <taxon>Chlorophyta</taxon>
        <taxon>core chlorophytes</taxon>
        <taxon>Ulvophyceae</taxon>
        <taxon>TCBD clade</taxon>
        <taxon>Bryopsidales</taxon>
        <taxon>Ostreobineae</taxon>
        <taxon>Ostreobiaceae</taxon>
        <taxon>Ostreobium</taxon>
    </lineage>
</organism>
<protein>
    <submittedName>
        <fullName evidence="3">Uncharacterized protein</fullName>
    </submittedName>
</protein>
<dbReference type="EMBL" id="CAJHUC010002932">
    <property type="protein sequence ID" value="CAD7704615.1"/>
    <property type="molecule type" value="Genomic_DNA"/>
</dbReference>
<evidence type="ECO:0000256" key="1">
    <source>
        <dbReference type="SAM" id="Coils"/>
    </source>
</evidence>
<proteinExistence type="predicted"/>
<feature type="coiled-coil region" evidence="1">
    <location>
        <begin position="50"/>
        <end position="108"/>
    </location>
</feature>
<evidence type="ECO:0000313" key="3">
    <source>
        <dbReference type="EMBL" id="CAD7704615.1"/>
    </source>
</evidence>
<feature type="region of interest" description="Disordered" evidence="2">
    <location>
        <begin position="175"/>
        <end position="208"/>
    </location>
</feature>